<dbReference type="InterPro" id="IPR021855">
    <property type="entry name" value="PAM68-like"/>
</dbReference>
<dbReference type="KEGG" id="csl:COCSUDRAFT_9085"/>
<dbReference type="STRING" id="574566.I0YJJ9"/>
<feature type="transmembrane region" description="Helical" evidence="2">
    <location>
        <begin position="73"/>
        <end position="95"/>
    </location>
</feature>
<dbReference type="Proteomes" id="UP000007264">
    <property type="component" value="Unassembled WGS sequence"/>
</dbReference>
<feature type="transmembrane region" description="Helical" evidence="2">
    <location>
        <begin position="41"/>
        <end position="61"/>
    </location>
</feature>
<dbReference type="PANTHER" id="PTHR34575">
    <property type="entry name" value="PROTEIN PAM68, CHLOROPLASTIC"/>
    <property type="match status" value="1"/>
</dbReference>
<keyword evidence="4" id="KW-1185">Reference proteome</keyword>
<name>I0YJJ9_COCSC</name>
<comment type="caution">
    <text evidence="3">The sequence shown here is derived from an EMBL/GenBank/DDBJ whole genome shotgun (WGS) entry which is preliminary data.</text>
</comment>
<evidence type="ECO:0000313" key="3">
    <source>
        <dbReference type="EMBL" id="EIE18568.1"/>
    </source>
</evidence>
<feature type="region of interest" description="Disordered" evidence="1">
    <location>
        <begin position="1"/>
        <end position="28"/>
    </location>
</feature>
<keyword evidence="2" id="KW-0812">Transmembrane</keyword>
<evidence type="ECO:0000256" key="1">
    <source>
        <dbReference type="SAM" id="MobiDB-lite"/>
    </source>
</evidence>
<dbReference type="AlphaFoldDB" id="I0YJJ9"/>
<evidence type="ECO:0000256" key="2">
    <source>
        <dbReference type="SAM" id="Phobius"/>
    </source>
</evidence>
<accession>I0YJJ9</accession>
<keyword evidence="2" id="KW-1133">Transmembrane helix</keyword>
<dbReference type="RefSeq" id="XP_005643112.1">
    <property type="nucleotide sequence ID" value="XM_005643055.1"/>
</dbReference>
<dbReference type="eggNOG" id="ENOG502S1GI">
    <property type="taxonomic scope" value="Eukaryota"/>
</dbReference>
<gene>
    <name evidence="3" type="ORF">COCSUDRAFT_9085</name>
</gene>
<organism evidence="3 4">
    <name type="scientific">Coccomyxa subellipsoidea (strain C-169)</name>
    <name type="common">Green microalga</name>
    <dbReference type="NCBI Taxonomy" id="574566"/>
    <lineage>
        <taxon>Eukaryota</taxon>
        <taxon>Viridiplantae</taxon>
        <taxon>Chlorophyta</taxon>
        <taxon>core chlorophytes</taxon>
        <taxon>Trebouxiophyceae</taxon>
        <taxon>Trebouxiophyceae incertae sedis</taxon>
        <taxon>Coccomyxaceae</taxon>
        <taxon>Coccomyxa</taxon>
        <taxon>Coccomyxa subellipsoidea</taxon>
    </lineage>
</organism>
<feature type="non-terminal residue" evidence="3">
    <location>
        <position position="116"/>
    </location>
</feature>
<evidence type="ECO:0000313" key="4">
    <source>
        <dbReference type="Proteomes" id="UP000007264"/>
    </source>
</evidence>
<keyword evidence="2" id="KW-0472">Membrane</keyword>
<dbReference type="GeneID" id="17036453"/>
<feature type="non-terminal residue" evidence="3">
    <location>
        <position position="1"/>
    </location>
</feature>
<proteinExistence type="predicted"/>
<sequence length="116" mass="12894">QQETASRQPLQVDAVWEEQPSASTSDEEVPEEISARILRRIIIFSGIPTFTGFLSLPLFYYLKVVQHWDIPTYAVYLASFCTFGVGILGISYGAISSSWSAAEGSKLGIEQFKQNL</sequence>
<dbReference type="PANTHER" id="PTHR34575:SF1">
    <property type="entry name" value="PROTEIN PAM68, CHLOROPLASTIC"/>
    <property type="match status" value="1"/>
</dbReference>
<dbReference type="EMBL" id="AGSI01000023">
    <property type="protein sequence ID" value="EIE18568.1"/>
    <property type="molecule type" value="Genomic_DNA"/>
</dbReference>
<reference evidence="3 4" key="1">
    <citation type="journal article" date="2012" name="Genome Biol.">
        <title>The genome of the polar eukaryotic microalga coccomyxa subellipsoidea reveals traits of cold adaptation.</title>
        <authorList>
            <person name="Blanc G."/>
            <person name="Agarkova I."/>
            <person name="Grimwood J."/>
            <person name="Kuo A."/>
            <person name="Brueggeman A."/>
            <person name="Dunigan D."/>
            <person name="Gurnon J."/>
            <person name="Ladunga I."/>
            <person name="Lindquist E."/>
            <person name="Lucas S."/>
            <person name="Pangilinan J."/>
            <person name="Proschold T."/>
            <person name="Salamov A."/>
            <person name="Schmutz J."/>
            <person name="Weeks D."/>
            <person name="Yamada T."/>
            <person name="Claverie J.M."/>
            <person name="Grigoriev I."/>
            <person name="Van Etten J."/>
            <person name="Lomsadze A."/>
            <person name="Borodovsky M."/>
        </authorList>
    </citation>
    <scope>NUCLEOTIDE SEQUENCE [LARGE SCALE GENOMIC DNA]</scope>
    <source>
        <strain evidence="3 4">C-169</strain>
    </source>
</reference>
<protein>
    <submittedName>
        <fullName evidence="3">Uncharacterized protein</fullName>
    </submittedName>
</protein>
<dbReference type="OrthoDB" id="5862at2759"/>
<dbReference type="Pfam" id="PF11947">
    <property type="entry name" value="DUF3464"/>
    <property type="match status" value="1"/>
</dbReference>